<feature type="region of interest" description="Disordered" evidence="1">
    <location>
        <begin position="137"/>
        <end position="168"/>
    </location>
</feature>
<sequence length="168" mass="18790">MMFVLMSGGEPRNEAQLRPCPPQVSFSKKNSSLSNIEDAANHLHWERAGVSEPLQKVGTLLWGTGEGLSVQRTVPTTTTHKTKRRKIEHLREAADPTALALATQISLKASGKRKQLNLWEMLRKEEIQSRFPNEMGLLVDQPKPGESGNSNNGNTPRRYFSNPELTYP</sequence>
<comment type="caution">
    <text evidence="2">The sequence shown here is derived from an EMBL/GenBank/DDBJ whole genome shotgun (WGS) entry which is preliminary data.</text>
</comment>
<feature type="region of interest" description="Disordered" evidence="1">
    <location>
        <begin position="1"/>
        <end position="29"/>
    </location>
</feature>
<gene>
    <name evidence="2" type="ORF">ANN_01582</name>
</gene>
<accession>A0ABQ8TTZ5</accession>
<evidence type="ECO:0000313" key="2">
    <source>
        <dbReference type="EMBL" id="KAJ4450175.1"/>
    </source>
</evidence>
<dbReference type="EMBL" id="JAJSOF020000003">
    <property type="protein sequence ID" value="KAJ4450175.1"/>
    <property type="molecule type" value="Genomic_DNA"/>
</dbReference>
<reference evidence="2 3" key="1">
    <citation type="journal article" date="2022" name="Allergy">
        <title>Genome assembly and annotation of Periplaneta americana reveal a comprehensive cockroach allergen profile.</title>
        <authorList>
            <person name="Wang L."/>
            <person name="Xiong Q."/>
            <person name="Saelim N."/>
            <person name="Wang L."/>
            <person name="Nong W."/>
            <person name="Wan A.T."/>
            <person name="Shi M."/>
            <person name="Liu X."/>
            <person name="Cao Q."/>
            <person name="Hui J.H.L."/>
            <person name="Sookrung N."/>
            <person name="Leung T.F."/>
            <person name="Tungtrongchitr A."/>
            <person name="Tsui S.K.W."/>
        </authorList>
    </citation>
    <scope>NUCLEOTIDE SEQUENCE [LARGE SCALE GENOMIC DNA]</scope>
    <source>
        <strain evidence="2">PWHHKU_190912</strain>
    </source>
</reference>
<evidence type="ECO:0000313" key="3">
    <source>
        <dbReference type="Proteomes" id="UP001148838"/>
    </source>
</evidence>
<evidence type="ECO:0000256" key="1">
    <source>
        <dbReference type="SAM" id="MobiDB-lite"/>
    </source>
</evidence>
<name>A0ABQ8TTZ5_PERAM</name>
<dbReference type="Proteomes" id="UP001148838">
    <property type="component" value="Unassembled WGS sequence"/>
</dbReference>
<organism evidence="2 3">
    <name type="scientific">Periplaneta americana</name>
    <name type="common">American cockroach</name>
    <name type="synonym">Blatta americana</name>
    <dbReference type="NCBI Taxonomy" id="6978"/>
    <lineage>
        <taxon>Eukaryota</taxon>
        <taxon>Metazoa</taxon>
        <taxon>Ecdysozoa</taxon>
        <taxon>Arthropoda</taxon>
        <taxon>Hexapoda</taxon>
        <taxon>Insecta</taxon>
        <taxon>Pterygota</taxon>
        <taxon>Neoptera</taxon>
        <taxon>Polyneoptera</taxon>
        <taxon>Dictyoptera</taxon>
        <taxon>Blattodea</taxon>
        <taxon>Blattoidea</taxon>
        <taxon>Blattidae</taxon>
        <taxon>Blattinae</taxon>
        <taxon>Periplaneta</taxon>
    </lineage>
</organism>
<keyword evidence="3" id="KW-1185">Reference proteome</keyword>
<protein>
    <submittedName>
        <fullName evidence="2">Uncharacterized protein</fullName>
    </submittedName>
</protein>
<proteinExistence type="predicted"/>